<evidence type="ECO:0000256" key="1">
    <source>
        <dbReference type="PROSITE-ProRule" id="PRU00047"/>
    </source>
</evidence>
<dbReference type="AlphaFoldDB" id="A0A3L8DP16"/>
<dbReference type="Gene3D" id="4.10.60.10">
    <property type="entry name" value="Zinc finger, CCHC-type"/>
    <property type="match status" value="1"/>
</dbReference>
<keyword evidence="1" id="KW-0863">Zinc-finger</keyword>
<protein>
    <recommendedName>
        <fullName evidence="2">CCHC-type domain-containing protein</fullName>
    </recommendedName>
</protein>
<proteinExistence type="predicted"/>
<dbReference type="GO" id="GO:0003676">
    <property type="term" value="F:nucleic acid binding"/>
    <property type="evidence" value="ECO:0007669"/>
    <property type="project" value="InterPro"/>
</dbReference>
<gene>
    <name evidence="3" type="ORF">DMN91_006521</name>
</gene>
<dbReference type="GO" id="GO:0008270">
    <property type="term" value="F:zinc ion binding"/>
    <property type="evidence" value="ECO:0007669"/>
    <property type="project" value="UniProtKB-KW"/>
</dbReference>
<dbReference type="PROSITE" id="PS50158">
    <property type="entry name" value="ZF_CCHC"/>
    <property type="match status" value="1"/>
</dbReference>
<evidence type="ECO:0000313" key="3">
    <source>
        <dbReference type="EMBL" id="RLU22141.1"/>
    </source>
</evidence>
<comment type="caution">
    <text evidence="3">The sequence shown here is derived from an EMBL/GenBank/DDBJ whole genome shotgun (WGS) entry which is preliminary data.</text>
</comment>
<dbReference type="Proteomes" id="UP000279307">
    <property type="component" value="Chromosome 6"/>
</dbReference>
<reference evidence="3" key="1">
    <citation type="journal article" date="2018" name="Genome Res.">
        <title>The genomic architecture and molecular evolution of ant odorant receptors.</title>
        <authorList>
            <person name="McKenzie S.K."/>
            <person name="Kronauer D.J.C."/>
        </authorList>
    </citation>
    <scope>NUCLEOTIDE SEQUENCE [LARGE SCALE GENOMIC DNA]</scope>
    <source>
        <strain evidence="3">Clonal line C1</strain>
    </source>
</reference>
<dbReference type="SUPFAM" id="SSF57756">
    <property type="entry name" value="Retrovirus zinc finger-like domains"/>
    <property type="match status" value="1"/>
</dbReference>
<keyword evidence="1" id="KW-0479">Metal-binding</keyword>
<keyword evidence="1" id="KW-0862">Zinc</keyword>
<feature type="non-terminal residue" evidence="3">
    <location>
        <position position="347"/>
    </location>
</feature>
<reference evidence="3" key="2">
    <citation type="submission" date="2018-07" db="EMBL/GenBank/DDBJ databases">
        <authorList>
            <person name="Mckenzie S.K."/>
            <person name="Kronauer D.J.C."/>
        </authorList>
    </citation>
    <scope>NUCLEOTIDE SEQUENCE</scope>
    <source>
        <strain evidence="3">Clonal line C1</strain>
    </source>
</reference>
<name>A0A3L8DP16_OOCBI</name>
<dbReference type="InterPro" id="IPR001878">
    <property type="entry name" value="Znf_CCHC"/>
</dbReference>
<accession>A0A3L8DP16</accession>
<dbReference type="OrthoDB" id="7555118at2759"/>
<dbReference type="InterPro" id="IPR036875">
    <property type="entry name" value="Znf_CCHC_sf"/>
</dbReference>
<dbReference type="SMART" id="SM00343">
    <property type="entry name" value="ZnF_C2HC"/>
    <property type="match status" value="2"/>
</dbReference>
<dbReference type="EMBL" id="QOIP01000006">
    <property type="protein sequence ID" value="RLU22141.1"/>
    <property type="molecule type" value="Genomic_DNA"/>
</dbReference>
<organism evidence="3">
    <name type="scientific">Ooceraea biroi</name>
    <name type="common">Clonal raider ant</name>
    <name type="synonym">Cerapachys biroi</name>
    <dbReference type="NCBI Taxonomy" id="2015173"/>
    <lineage>
        <taxon>Eukaryota</taxon>
        <taxon>Metazoa</taxon>
        <taxon>Ecdysozoa</taxon>
        <taxon>Arthropoda</taxon>
        <taxon>Hexapoda</taxon>
        <taxon>Insecta</taxon>
        <taxon>Pterygota</taxon>
        <taxon>Neoptera</taxon>
        <taxon>Endopterygota</taxon>
        <taxon>Hymenoptera</taxon>
        <taxon>Apocrita</taxon>
        <taxon>Aculeata</taxon>
        <taxon>Formicoidea</taxon>
        <taxon>Formicidae</taxon>
        <taxon>Dorylinae</taxon>
        <taxon>Ooceraea</taxon>
    </lineage>
</organism>
<sequence length="347" mass="38773">MDVSVSMDELIALVVDVGGCSADEVKVSPFRPMADGLLATWVQCPLSAANNLARKGKVRIVWTMARVDLLRARPTQCFRCWLFGHVREQCRSSVDRSKCCFRCGKDGHTARACNAPVHCVVCADNGLNSTHRIGSMGIMSDASDMAVRCVKANPRRCSAYWWNEEISDARRRCIAARRRWTRRRHRAPDADRIALEAAYRSAKRDLRALIRAAKAKSWEELVKSVDDDPWGLPYKLVLEKLRRISPALIETLQEGPLEVLLHSLFPDGETHNPVELWEDWDGLQPDEAVSSLEVYEAIQSGRKSGCPSPGPDGITIVMWRRAAGVVSNPLSTLFTACLRDGVFPTSW</sequence>
<evidence type="ECO:0000259" key="2">
    <source>
        <dbReference type="PROSITE" id="PS50158"/>
    </source>
</evidence>
<feature type="domain" description="CCHC-type" evidence="2">
    <location>
        <begin position="100"/>
        <end position="113"/>
    </location>
</feature>